<keyword evidence="4 8" id="KW-0812">Transmembrane</keyword>
<reference evidence="9 10" key="1">
    <citation type="submission" date="2018-04" db="EMBL/GenBank/DDBJ databases">
        <authorList>
            <person name="Vogel A."/>
        </authorList>
    </citation>
    <scope>NUCLEOTIDE SEQUENCE [LARGE SCALE GENOMIC DNA]</scope>
</reference>
<evidence type="ECO:0000256" key="8">
    <source>
        <dbReference type="SAM" id="Phobius"/>
    </source>
</evidence>
<evidence type="ECO:0000256" key="4">
    <source>
        <dbReference type="ARBA" id="ARBA00022692"/>
    </source>
</evidence>
<gene>
    <name evidence="9" type="ORF">CCAM_LOCUS26556</name>
</gene>
<keyword evidence="3" id="KW-0813">Transport</keyword>
<dbReference type="PANTHER" id="PTHR48021">
    <property type="match status" value="1"/>
</dbReference>
<evidence type="ECO:0000256" key="7">
    <source>
        <dbReference type="ARBA" id="ARBA00044504"/>
    </source>
</evidence>
<accession>A0A484M7F4</accession>
<evidence type="ECO:0000256" key="1">
    <source>
        <dbReference type="ARBA" id="ARBA00004370"/>
    </source>
</evidence>
<comment type="subcellular location">
    <subcellularLocation>
        <location evidence="1">Membrane</location>
    </subcellularLocation>
</comment>
<organism evidence="9 10">
    <name type="scientific">Cuscuta campestris</name>
    <dbReference type="NCBI Taxonomy" id="132261"/>
    <lineage>
        <taxon>Eukaryota</taxon>
        <taxon>Viridiplantae</taxon>
        <taxon>Streptophyta</taxon>
        <taxon>Embryophyta</taxon>
        <taxon>Tracheophyta</taxon>
        <taxon>Spermatophyta</taxon>
        <taxon>Magnoliopsida</taxon>
        <taxon>eudicotyledons</taxon>
        <taxon>Gunneridae</taxon>
        <taxon>Pentapetalae</taxon>
        <taxon>asterids</taxon>
        <taxon>lamiids</taxon>
        <taxon>Solanales</taxon>
        <taxon>Convolvulaceae</taxon>
        <taxon>Cuscuteae</taxon>
        <taxon>Cuscuta</taxon>
        <taxon>Cuscuta subgen. Grammica</taxon>
        <taxon>Cuscuta sect. Cleistogrammica</taxon>
    </lineage>
</organism>
<keyword evidence="10" id="KW-1185">Reference proteome</keyword>
<dbReference type="Pfam" id="PF00083">
    <property type="entry name" value="Sugar_tr"/>
    <property type="match status" value="1"/>
</dbReference>
<comment type="similarity">
    <text evidence="2">Belongs to the major facilitator superfamily. Sugar transporter (TC 2.A.1.1) family.</text>
</comment>
<protein>
    <submittedName>
        <fullName evidence="9">Uncharacterized protein</fullName>
    </submittedName>
</protein>
<dbReference type="EMBL" id="OOIL02002808">
    <property type="protein sequence ID" value="VFQ84780.1"/>
    <property type="molecule type" value="Genomic_DNA"/>
</dbReference>
<dbReference type="GO" id="GO:0016020">
    <property type="term" value="C:membrane"/>
    <property type="evidence" value="ECO:0007669"/>
    <property type="project" value="UniProtKB-SubCell"/>
</dbReference>
<sequence>MNEGKSHMTSDSNSNSQAFSAHMASMTYFPSDFITSHMCNSVYNKTYEMQLHVLERLANVGKNNDFETSLQVLRGFDTDISSEVNDIKKSAASSGKSSSTVRFSELKKRRYYLPLMIGIGLLSLQQLCGINSVLFYSSKIFESAGEFFSQLYNLQMMQ</sequence>
<comment type="similarity">
    <text evidence="7">Belongs to the major facilitator superfamily. Phosphate:H(+) symporter (TC 2.A.1.9) family.</text>
</comment>
<dbReference type="OrthoDB" id="1743292at2759"/>
<keyword evidence="5 8" id="KW-1133">Transmembrane helix</keyword>
<evidence type="ECO:0000313" key="10">
    <source>
        <dbReference type="Proteomes" id="UP000595140"/>
    </source>
</evidence>
<dbReference type="PANTHER" id="PTHR48021:SF1">
    <property type="entry name" value="GH07001P-RELATED"/>
    <property type="match status" value="1"/>
</dbReference>
<keyword evidence="6 8" id="KW-0472">Membrane</keyword>
<evidence type="ECO:0000256" key="5">
    <source>
        <dbReference type="ARBA" id="ARBA00022989"/>
    </source>
</evidence>
<dbReference type="InterPro" id="IPR005828">
    <property type="entry name" value="MFS_sugar_transport-like"/>
</dbReference>
<dbReference type="InterPro" id="IPR036259">
    <property type="entry name" value="MFS_trans_sf"/>
</dbReference>
<dbReference type="GO" id="GO:0022857">
    <property type="term" value="F:transmembrane transporter activity"/>
    <property type="evidence" value="ECO:0007669"/>
    <property type="project" value="InterPro"/>
</dbReference>
<feature type="transmembrane region" description="Helical" evidence="8">
    <location>
        <begin position="111"/>
        <end position="136"/>
    </location>
</feature>
<name>A0A484M7F4_9ASTE</name>
<evidence type="ECO:0000256" key="2">
    <source>
        <dbReference type="ARBA" id="ARBA00010992"/>
    </source>
</evidence>
<dbReference type="AlphaFoldDB" id="A0A484M7F4"/>
<dbReference type="Gene3D" id="1.20.1250.20">
    <property type="entry name" value="MFS general substrate transporter like domains"/>
    <property type="match status" value="1"/>
</dbReference>
<keyword evidence="3" id="KW-0762">Sugar transport</keyword>
<evidence type="ECO:0000313" key="9">
    <source>
        <dbReference type="EMBL" id="VFQ84780.1"/>
    </source>
</evidence>
<dbReference type="Proteomes" id="UP000595140">
    <property type="component" value="Unassembled WGS sequence"/>
</dbReference>
<proteinExistence type="inferred from homology"/>
<dbReference type="InterPro" id="IPR050549">
    <property type="entry name" value="MFS_Trehalose_Transporter"/>
</dbReference>
<evidence type="ECO:0000256" key="6">
    <source>
        <dbReference type="ARBA" id="ARBA00023136"/>
    </source>
</evidence>
<evidence type="ECO:0000256" key="3">
    <source>
        <dbReference type="ARBA" id="ARBA00022597"/>
    </source>
</evidence>